<comment type="caution">
    <text evidence="1">The sequence shown here is derived from an EMBL/GenBank/DDBJ whole genome shotgun (WGS) entry which is preliminary data.</text>
</comment>
<dbReference type="Proteomes" id="UP000237000">
    <property type="component" value="Unassembled WGS sequence"/>
</dbReference>
<gene>
    <name evidence="1" type="ORF">TorRG33x02_107670</name>
</gene>
<evidence type="ECO:0000313" key="2">
    <source>
        <dbReference type="Proteomes" id="UP000237000"/>
    </source>
</evidence>
<organism evidence="1 2">
    <name type="scientific">Trema orientale</name>
    <name type="common">Charcoal tree</name>
    <name type="synonym">Celtis orientalis</name>
    <dbReference type="NCBI Taxonomy" id="63057"/>
    <lineage>
        <taxon>Eukaryota</taxon>
        <taxon>Viridiplantae</taxon>
        <taxon>Streptophyta</taxon>
        <taxon>Embryophyta</taxon>
        <taxon>Tracheophyta</taxon>
        <taxon>Spermatophyta</taxon>
        <taxon>Magnoliopsida</taxon>
        <taxon>eudicotyledons</taxon>
        <taxon>Gunneridae</taxon>
        <taxon>Pentapetalae</taxon>
        <taxon>rosids</taxon>
        <taxon>fabids</taxon>
        <taxon>Rosales</taxon>
        <taxon>Cannabaceae</taxon>
        <taxon>Trema</taxon>
    </lineage>
</organism>
<evidence type="ECO:0000313" key="1">
    <source>
        <dbReference type="EMBL" id="PON93489.1"/>
    </source>
</evidence>
<name>A0A2P5F6U4_TREOI</name>
<sequence>MRAASKDVGGIDVGIVHSELRNAVVVPPIEQFIRKLLMPISMILTFSLSQTANATGANGAAI</sequence>
<dbReference type="InParanoid" id="A0A2P5F6U4"/>
<accession>A0A2P5F6U4</accession>
<dbReference type="AlphaFoldDB" id="A0A2P5F6U4"/>
<keyword evidence="2" id="KW-1185">Reference proteome</keyword>
<dbReference type="EMBL" id="JXTC01000058">
    <property type="protein sequence ID" value="PON93489.1"/>
    <property type="molecule type" value="Genomic_DNA"/>
</dbReference>
<reference evidence="2" key="1">
    <citation type="submission" date="2016-06" db="EMBL/GenBank/DDBJ databases">
        <title>Parallel loss of symbiosis genes in relatives of nitrogen-fixing non-legume Parasponia.</title>
        <authorList>
            <person name="Van Velzen R."/>
            <person name="Holmer R."/>
            <person name="Bu F."/>
            <person name="Rutten L."/>
            <person name="Van Zeijl A."/>
            <person name="Liu W."/>
            <person name="Santuari L."/>
            <person name="Cao Q."/>
            <person name="Sharma T."/>
            <person name="Shen D."/>
            <person name="Roswanjaya Y."/>
            <person name="Wardhani T."/>
            <person name="Kalhor M.S."/>
            <person name="Jansen J."/>
            <person name="Van den Hoogen J."/>
            <person name="Gungor B."/>
            <person name="Hartog M."/>
            <person name="Hontelez J."/>
            <person name="Verver J."/>
            <person name="Yang W.-C."/>
            <person name="Schijlen E."/>
            <person name="Repin R."/>
            <person name="Schilthuizen M."/>
            <person name="Schranz E."/>
            <person name="Heidstra R."/>
            <person name="Miyata K."/>
            <person name="Fedorova E."/>
            <person name="Kohlen W."/>
            <person name="Bisseling T."/>
            <person name="Smit S."/>
            <person name="Geurts R."/>
        </authorList>
    </citation>
    <scope>NUCLEOTIDE SEQUENCE [LARGE SCALE GENOMIC DNA]</scope>
    <source>
        <strain evidence="2">cv. RG33-2</strain>
    </source>
</reference>
<dbReference type="OrthoDB" id="10394602at2759"/>
<protein>
    <submittedName>
        <fullName evidence="1">Uncharacterized protein</fullName>
    </submittedName>
</protein>
<proteinExistence type="predicted"/>